<sequence>FKEGHMPIVNEERLLEKILLKALVIISDIEDFTNVLEEIDPSLKAEFRTKYPSVPYDEVTILDGYNNPFMKIYWKKYTLEVEITDIIFDCFQMAENDKINSILLKIYPHWAFEEVDVEFEVILGVRIFAIENPLSGIRRLYNDIQFFRKEHKYELVNKVRILITKT</sequence>
<accession>A0ABD3UBU5</accession>
<proteinExistence type="predicted"/>
<dbReference type="AlphaFoldDB" id="A0ABD3UBU5"/>
<keyword evidence="2" id="KW-1185">Reference proteome</keyword>
<reference evidence="1 2" key="1">
    <citation type="submission" date="2024-11" db="EMBL/GenBank/DDBJ databases">
        <title>Chromosome-level genome assembly of the freshwater bivalve Anodonta woodiana.</title>
        <authorList>
            <person name="Chen X."/>
        </authorList>
    </citation>
    <scope>NUCLEOTIDE SEQUENCE [LARGE SCALE GENOMIC DNA]</scope>
    <source>
        <strain evidence="1">MN2024</strain>
        <tissue evidence="1">Gills</tissue>
    </source>
</reference>
<comment type="caution">
    <text evidence="1">The sequence shown here is derived from an EMBL/GenBank/DDBJ whole genome shotgun (WGS) entry which is preliminary data.</text>
</comment>
<evidence type="ECO:0000313" key="2">
    <source>
        <dbReference type="Proteomes" id="UP001634394"/>
    </source>
</evidence>
<feature type="non-terminal residue" evidence="1">
    <location>
        <position position="1"/>
    </location>
</feature>
<protein>
    <submittedName>
        <fullName evidence="1">Uncharacterized protein</fullName>
    </submittedName>
</protein>
<dbReference type="Proteomes" id="UP001634394">
    <property type="component" value="Unassembled WGS sequence"/>
</dbReference>
<gene>
    <name evidence="1" type="ORF">ACJMK2_017929</name>
</gene>
<dbReference type="EMBL" id="JBJQND010000016">
    <property type="protein sequence ID" value="KAL3846989.1"/>
    <property type="molecule type" value="Genomic_DNA"/>
</dbReference>
<organism evidence="1 2">
    <name type="scientific">Sinanodonta woodiana</name>
    <name type="common">Chinese pond mussel</name>
    <name type="synonym">Anodonta woodiana</name>
    <dbReference type="NCBI Taxonomy" id="1069815"/>
    <lineage>
        <taxon>Eukaryota</taxon>
        <taxon>Metazoa</taxon>
        <taxon>Spiralia</taxon>
        <taxon>Lophotrochozoa</taxon>
        <taxon>Mollusca</taxon>
        <taxon>Bivalvia</taxon>
        <taxon>Autobranchia</taxon>
        <taxon>Heteroconchia</taxon>
        <taxon>Palaeoheterodonta</taxon>
        <taxon>Unionida</taxon>
        <taxon>Unionoidea</taxon>
        <taxon>Unionidae</taxon>
        <taxon>Unioninae</taxon>
        <taxon>Sinanodonta</taxon>
    </lineage>
</organism>
<evidence type="ECO:0000313" key="1">
    <source>
        <dbReference type="EMBL" id="KAL3846989.1"/>
    </source>
</evidence>
<name>A0ABD3UBU5_SINWO</name>